<dbReference type="Gene3D" id="3.40.50.1820">
    <property type="entry name" value="alpha/beta hydrolase"/>
    <property type="match status" value="1"/>
</dbReference>
<dbReference type="AlphaFoldDB" id="R7S5X8"/>
<evidence type="ECO:0000313" key="5">
    <source>
        <dbReference type="EMBL" id="EIN05241.1"/>
    </source>
</evidence>
<dbReference type="RefSeq" id="XP_007387644.1">
    <property type="nucleotide sequence ID" value="XM_007387582.1"/>
</dbReference>
<dbReference type="PANTHER" id="PTHR43918">
    <property type="entry name" value="ACETYLCHOLINESTERASE"/>
    <property type="match status" value="1"/>
</dbReference>
<dbReference type="Proteomes" id="UP000054196">
    <property type="component" value="Unassembled WGS sequence"/>
</dbReference>
<proteinExistence type="inferred from homology"/>
<dbReference type="PROSITE" id="PS00122">
    <property type="entry name" value="CARBOXYLESTERASE_B_1"/>
    <property type="match status" value="1"/>
</dbReference>
<dbReference type="EC" id="3.1.1.-" evidence="3"/>
<dbReference type="InterPro" id="IPR029058">
    <property type="entry name" value="AB_hydrolase_fold"/>
</dbReference>
<gene>
    <name evidence="5" type="ORF">PUNSTDRAFT_92107</name>
</gene>
<dbReference type="KEGG" id="psq:PUNSTDRAFT_92107"/>
<dbReference type="InterPro" id="IPR002018">
    <property type="entry name" value="CarbesteraseB"/>
</dbReference>
<name>R7S5X8_PUNST</name>
<comment type="similarity">
    <text evidence="1 3">Belongs to the type-B carboxylesterase/lipase family.</text>
</comment>
<evidence type="ECO:0000256" key="3">
    <source>
        <dbReference type="RuleBase" id="RU361235"/>
    </source>
</evidence>
<dbReference type="Pfam" id="PF00135">
    <property type="entry name" value="COesterase"/>
    <property type="match status" value="1"/>
</dbReference>
<dbReference type="ESTHER" id="punst-r7s5x8">
    <property type="family name" value="Fungal_carboxylesterase_lipase"/>
</dbReference>
<dbReference type="InterPro" id="IPR019826">
    <property type="entry name" value="Carboxylesterase_B_AS"/>
</dbReference>
<evidence type="ECO:0000259" key="4">
    <source>
        <dbReference type="Pfam" id="PF00135"/>
    </source>
</evidence>
<dbReference type="EMBL" id="JH687551">
    <property type="protein sequence ID" value="EIN05241.1"/>
    <property type="molecule type" value="Genomic_DNA"/>
</dbReference>
<dbReference type="OrthoDB" id="408631at2759"/>
<dbReference type="SUPFAM" id="SSF53474">
    <property type="entry name" value="alpha/beta-Hydrolases"/>
    <property type="match status" value="1"/>
</dbReference>
<dbReference type="PANTHER" id="PTHR43918:SF4">
    <property type="entry name" value="CARBOXYLIC ESTER HYDROLASE"/>
    <property type="match status" value="1"/>
</dbReference>
<accession>R7S5X8</accession>
<reference evidence="6" key="1">
    <citation type="journal article" date="2012" name="Science">
        <title>The Paleozoic origin of enzymatic lignin decomposition reconstructed from 31 fungal genomes.</title>
        <authorList>
            <person name="Floudas D."/>
            <person name="Binder M."/>
            <person name="Riley R."/>
            <person name="Barry K."/>
            <person name="Blanchette R.A."/>
            <person name="Henrissat B."/>
            <person name="Martinez A.T."/>
            <person name="Otillar R."/>
            <person name="Spatafora J.W."/>
            <person name="Yadav J.S."/>
            <person name="Aerts A."/>
            <person name="Benoit I."/>
            <person name="Boyd A."/>
            <person name="Carlson A."/>
            <person name="Copeland A."/>
            <person name="Coutinho P.M."/>
            <person name="de Vries R.P."/>
            <person name="Ferreira P."/>
            <person name="Findley K."/>
            <person name="Foster B."/>
            <person name="Gaskell J."/>
            <person name="Glotzer D."/>
            <person name="Gorecki P."/>
            <person name="Heitman J."/>
            <person name="Hesse C."/>
            <person name="Hori C."/>
            <person name="Igarashi K."/>
            <person name="Jurgens J.A."/>
            <person name="Kallen N."/>
            <person name="Kersten P."/>
            <person name="Kohler A."/>
            <person name="Kuees U."/>
            <person name="Kumar T.K.A."/>
            <person name="Kuo A."/>
            <person name="LaButti K."/>
            <person name="Larrondo L.F."/>
            <person name="Lindquist E."/>
            <person name="Ling A."/>
            <person name="Lombard V."/>
            <person name="Lucas S."/>
            <person name="Lundell T."/>
            <person name="Martin R."/>
            <person name="McLaughlin D.J."/>
            <person name="Morgenstern I."/>
            <person name="Morin E."/>
            <person name="Murat C."/>
            <person name="Nagy L.G."/>
            <person name="Nolan M."/>
            <person name="Ohm R.A."/>
            <person name="Patyshakuliyeva A."/>
            <person name="Rokas A."/>
            <person name="Ruiz-Duenas F.J."/>
            <person name="Sabat G."/>
            <person name="Salamov A."/>
            <person name="Samejima M."/>
            <person name="Schmutz J."/>
            <person name="Slot J.C."/>
            <person name="St John F."/>
            <person name="Stenlid J."/>
            <person name="Sun H."/>
            <person name="Sun S."/>
            <person name="Syed K."/>
            <person name="Tsang A."/>
            <person name="Wiebenga A."/>
            <person name="Young D."/>
            <person name="Pisabarro A."/>
            <person name="Eastwood D.C."/>
            <person name="Martin F."/>
            <person name="Cullen D."/>
            <person name="Grigoriev I.V."/>
            <person name="Hibbett D.S."/>
        </authorList>
    </citation>
    <scope>NUCLEOTIDE SEQUENCE [LARGE SCALE GENOMIC DNA]</scope>
    <source>
        <strain evidence="6">HHB-11173 SS5</strain>
    </source>
</reference>
<protein>
    <recommendedName>
        <fullName evidence="3">Carboxylic ester hydrolase</fullName>
        <ecNumber evidence="3">3.1.1.-</ecNumber>
    </recommendedName>
</protein>
<dbReference type="eggNOG" id="KOG4389">
    <property type="taxonomic scope" value="Eukaryota"/>
</dbReference>
<dbReference type="GeneID" id="18886489"/>
<evidence type="ECO:0000256" key="2">
    <source>
        <dbReference type="ARBA" id="ARBA00022801"/>
    </source>
</evidence>
<dbReference type="InterPro" id="IPR050654">
    <property type="entry name" value="AChE-related_enzymes"/>
</dbReference>
<dbReference type="GO" id="GO:0052689">
    <property type="term" value="F:carboxylic ester hydrolase activity"/>
    <property type="evidence" value="ECO:0007669"/>
    <property type="project" value="TreeGrafter"/>
</dbReference>
<feature type="domain" description="Carboxylesterase type B" evidence="4">
    <location>
        <begin position="46"/>
        <end position="538"/>
    </location>
</feature>
<dbReference type="HOGENOM" id="CLU_006586_10_6_1"/>
<sequence length="568" mass="61677">MLGINPIAIAARCLELDGLPLPTMFVVLRRLFTTLALAFSAVALSAPTVTVRNGTYTGLSLPSFKQELFLGMPYAQQPLPPDLRLSAPRSLNSSWTGTRNATEYSPICIGYPAIGANDDEGYELSEACLTMNVVRPQGVKEGSNLPVMVWIYGGGFSMGGSADHRYNATWIVQRSVEMGQPIVFASFNYRVTAFEFMWSKELAAEGVGNFGLLDQYLALRWIHENIHAFGGDPSKVTIMGESAGAISISLQLLAYGQTSTHLFRAGILESGSPSTWNYLTPADYQPQFDAAAAGAGCGNATDVLACLRSAPLEAFVNATNGTDTLAWGPVVDGTFIKGSVTATLKRGKFIKVPLLLGVNLDEGATFGPRGLNNETSIAEALATQYAHLSNDSISKILEYYPDDPSIGCPYNTGDGILSTGTQDKRALSIWGDIYMHAGRRLLAESVASSHDVYSYHFAQAPDNSTVEYGVTHFQEVAFVFSNPLPTQNPLSTRPGDAELAKLMTSYWISFVYNLDPNRSGVKGAPQWPSYRHQKKNVVFKRKGSYVEDDDYRAKGIAFLNSLEGEMQH</sequence>
<dbReference type="OMA" id="FKAGHDY"/>
<organism evidence="5 6">
    <name type="scientific">Punctularia strigosozonata (strain HHB-11173)</name>
    <name type="common">White-rot fungus</name>
    <dbReference type="NCBI Taxonomy" id="741275"/>
    <lineage>
        <taxon>Eukaryota</taxon>
        <taxon>Fungi</taxon>
        <taxon>Dikarya</taxon>
        <taxon>Basidiomycota</taxon>
        <taxon>Agaricomycotina</taxon>
        <taxon>Agaricomycetes</taxon>
        <taxon>Corticiales</taxon>
        <taxon>Punctulariaceae</taxon>
        <taxon>Punctularia</taxon>
    </lineage>
</organism>
<keyword evidence="6" id="KW-1185">Reference proteome</keyword>
<evidence type="ECO:0000313" key="6">
    <source>
        <dbReference type="Proteomes" id="UP000054196"/>
    </source>
</evidence>
<evidence type="ECO:0000256" key="1">
    <source>
        <dbReference type="ARBA" id="ARBA00005964"/>
    </source>
</evidence>
<keyword evidence="2 3" id="KW-0378">Hydrolase</keyword>